<proteinExistence type="predicted"/>
<protein>
    <submittedName>
        <fullName evidence="2">Tetratricopeptide repeat protein</fullName>
    </submittedName>
</protein>
<sequence length="160" mass="17570">MTDDWEQRVAAAWAEIDEHDEVAFRVLIDKLAAELPAGSAIAAFERACAFDSTGHPDQAVPLYQEALETGLTGLRRRRAKIQLASSIRNLGRPQESVEILTAELDAESDELDDAVKCVLALALTDVGREREAVSLVVGALARHLPRYQRSMANYARALVE</sequence>
<comment type="caution">
    <text evidence="2">The sequence shown here is derived from an EMBL/GenBank/DDBJ whole genome shotgun (WGS) entry which is preliminary data.</text>
</comment>
<gene>
    <name evidence="2" type="ORF">ACFOUW_27150</name>
</gene>
<evidence type="ECO:0000313" key="3">
    <source>
        <dbReference type="Proteomes" id="UP001595699"/>
    </source>
</evidence>
<dbReference type="Gene3D" id="1.25.40.10">
    <property type="entry name" value="Tetratricopeptide repeat domain"/>
    <property type="match status" value="1"/>
</dbReference>
<dbReference type="Pfam" id="PF12688">
    <property type="entry name" value="TPR_5"/>
    <property type="match status" value="1"/>
</dbReference>
<organism evidence="2 3">
    <name type="scientific">Tenggerimyces flavus</name>
    <dbReference type="NCBI Taxonomy" id="1708749"/>
    <lineage>
        <taxon>Bacteria</taxon>
        <taxon>Bacillati</taxon>
        <taxon>Actinomycetota</taxon>
        <taxon>Actinomycetes</taxon>
        <taxon>Propionibacteriales</taxon>
        <taxon>Nocardioidaceae</taxon>
        <taxon>Tenggerimyces</taxon>
    </lineage>
</organism>
<dbReference type="SUPFAM" id="SSF48452">
    <property type="entry name" value="TPR-like"/>
    <property type="match status" value="1"/>
</dbReference>
<reference evidence="3" key="1">
    <citation type="journal article" date="2019" name="Int. J. Syst. Evol. Microbiol.">
        <title>The Global Catalogue of Microorganisms (GCM) 10K type strain sequencing project: providing services to taxonomists for standard genome sequencing and annotation.</title>
        <authorList>
            <consortium name="The Broad Institute Genomics Platform"/>
            <consortium name="The Broad Institute Genome Sequencing Center for Infectious Disease"/>
            <person name="Wu L."/>
            <person name="Ma J."/>
        </authorList>
    </citation>
    <scope>NUCLEOTIDE SEQUENCE [LARGE SCALE GENOMIC DNA]</scope>
    <source>
        <strain evidence="3">CGMCC 4.7241</strain>
    </source>
</reference>
<dbReference type="InterPro" id="IPR011990">
    <property type="entry name" value="TPR-like_helical_dom_sf"/>
</dbReference>
<dbReference type="EMBL" id="JBHRZH010000027">
    <property type="protein sequence ID" value="MFC3764544.1"/>
    <property type="molecule type" value="Genomic_DNA"/>
</dbReference>
<name>A0ABV7YKR3_9ACTN</name>
<feature type="domain" description="Tetratrico peptide repeat group 5" evidence="1">
    <location>
        <begin position="41"/>
        <end position="158"/>
    </location>
</feature>
<evidence type="ECO:0000259" key="1">
    <source>
        <dbReference type="Pfam" id="PF12688"/>
    </source>
</evidence>
<keyword evidence="3" id="KW-1185">Reference proteome</keyword>
<dbReference type="InterPro" id="IPR041656">
    <property type="entry name" value="TPR_5"/>
</dbReference>
<dbReference type="RefSeq" id="WP_205121476.1">
    <property type="nucleotide sequence ID" value="NZ_JAFBCM010000001.1"/>
</dbReference>
<dbReference type="Proteomes" id="UP001595699">
    <property type="component" value="Unassembled WGS sequence"/>
</dbReference>
<evidence type="ECO:0000313" key="2">
    <source>
        <dbReference type="EMBL" id="MFC3764544.1"/>
    </source>
</evidence>
<accession>A0ABV7YKR3</accession>